<keyword evidence="5" id="KW-1185">Reference proteome</keyword>
<dbReference type="Pfam" id="PF06792">
    <property type="entry name" value="UPF0261"/>
    <property type="match status" value="1"/>
</dbReference>
<dbReference type="Gene3D" id="3.40.50.12020">
    <property type="entry name" value="Uncharacterised protein family UPF0261, NN domain"/>
    <property type="match status" value="1"/>
</dbReference>
<dbReference type="PANTHER" id="PTHR31862:SF1">
    <property type="entry name" value="UPF0261 DOMAIN PROTEIN (AFU_ORTHOLOGUE AFUA_1G10120)"/>
    <property type="match status" value="1"/>
</dbReference>
<dbReference type="InterPro" id="IPR044122">
    <property type="entry name" value="UPF0261_N"/>
</dbReference>
<feature type="domain" description="UPF0261" evidence="3">
    <location>
        <begin position="338"/>
        <end position="550"/>
    </location>
</feature>
<feature type="compositionally biased region" description="Basic residues" evidence="1">
    <location>
        <begin position="46"/>
        <end position="61"/>
    </location>
</feature>
<dbReference type="Gene3D" id="3.40.50.12030">
    <property type="entry name" value="Uncharacterised protein family UPF0261, NC domain"/>
    <property type="match status" value="1"/>
</dbReference>
<feature type="compositionally biased region" description="Basic and acidic residues" evidence="1">
    <location>
        <begin position="20"/>
        <end position="31"/>
    </location>
</feature>
<evidence type="ECO:0000313" key="4">
    <source>
        <dbReference type="EMBL" id="THG29413.1"/>
    </source>
</evidence>
<feature type="domain" description="UPF0261" evidence="2">
    <location>
        <begin position="151"/>
        <end position="324"/>
    </location>
</feature>
<comment type="caution">
    <text evidence="4">The sequence shown here is derived from an EMBL/GenBank/DDBJ whole genome shotgun (WGS) entry which is preliminary data.</text>
</comment>
<evidence type="ECO:0000313" key="5">
    <source>
        <dbReference type="Proteomes" id="UP000309133"/>
    </source>
</evidence>
<feature type="compositionally biased region" description="Basic and acidic residues" evidence="1">
    <location>
        <begin position="62"/>
        <end position="118"/>
    </location>
</feature>
<dbReference type="NCBIfam" id="NF002674">
    <property type="entry name" value="PRK02399.1-2"/>
    <property type="match status" value="1"/>
</dbReference>
<name>A0A4S4FGQ2_9MICO</name>
<accession>A0A4S4FGQ2</accession>
<reference evidence="4 5" key="1">
    <citation type="submission" date="2019-04" db="EMBL/GenBank/DDBJ databases">
        <authorList>
            <person name="Jiang L."/>
        </authorList>
    </citation>
    <scope>NUCLEOTIDE SEQUENCE [LARGE SCALE GENOMIC DNA]</scope>
    <source>
        <strain evidence="4 5">YIM 131853</strain>
    </source>
</reference>
<feature type="compositionally biased region" description="Basic and acidic residues" evidence="1">
    <location>
        <begin position="1"/>
        <end position="10"/>
    </location>
</feature>
<dbReference type="EMBL" id="SSSM01000005">
    <property type="protein sequence ID" value="THG29413.1"/>
    <property type="molecule type" value="Genomic_DNA"/>
</dbReference>
<proteinExistence type="predicted"/>
<organism evidence="4 5">
    <name type="scientific">Naasia lichenicola</name>
    <dbReference type="NCBI Taxonomy" id="2565933"/>
    <lineage>
        <taxon>Bacteria</taxon>
        <taxon>Bacillati</taxon>
        <taxon>Actinomycetota</taxon>
        <taxon>Actinomycetes</taxon>
        <taxon>Micrococcales</taxon>
        <taxon>Microbacteriaceae</taxon>
        <taxon>Naasia</taxon>
    </lineage>
</organism>
<evidence type="ECO:0000256" key="1">
    <source>
        <dbReference type="SAM" id="MobiDB-lite"/>
    </source>
</evidence>
<gene>
    <name evidence="4" type="ORF">E6C64_11935</name>
</gene>
<protein>
    <submittedName>
        <fullName evidence="4">UPF0261 family protein</fullName>
    </submittedName>
</protein>
<dbReference type="AlphaFoldDB" id="A0A4S4FGQ2"/>
<sequence>MRRGRPEPGRRARRVPHQHRGVEHPRCDPARGRPARRLPRRGQQPHARRLRRLRLARPRRRAQGDRLRRRSDGGVRRPRRQDAGEQVPERPRDELRGHRDRRGAAEVHHRPRLVDPHRGVLRLAGQGELGDPPPAHLSGGAGSRGRPAVSTVVIVATLDTKGPEIAYLRDRLISLGMGVVVVDSGILGEPVGIVPDVSHQQLAERGGMTLDQLQNAGSRGKAVEIMRVLVSDLVRELYARGEVDGGISVGGVGSVMGAAAIQTLPVGVPKIVVAPTASGHHEFAPYVGLKDVMVVHSIVDILGLNPIATTVFDNVAAAMSGMLLSGHPLPARSGSVRYVATTMLGNTTTAVGAMRDRLGELGFETVVFHSNGVGGPAMEELAEAGQFIGAVDFTTNEITDPLTGGIHDGGPDRLRTIGRLGLPQVVVPGCVDFSVWAAGSVPESMRSRPIYDHNPEYTLVRSTREEMLTIAGIFAGRLNESTGPLRVVLPTRGLSAPSHPGGPFWDPEGDAAFRAEVQRLLRPDIPVDVVDLHINDPELGRLCADLFSDLLDPSPHAHHQKEVLA</sequence>
<evidence type="ECO:0000259" key="2">
    <source>
        <dbReference type="Pfam" id="PF06792"/>
    </source>
</evidence>
<dbReference type="Proteomes" id="UP000309133">
    <property type="component" value="Unassembled WGS sequence"/>
</dbReference>
<dbReference type="InterPro" id="IPR051353">
    <property type="entry name" value="Tobamovirus_resist_UPF0261"/>
</dbReference>
<dbReference type="PANTHER" id="PTHR31862">
    <property type="entry name" value="UPF0261 DOMAIN PROTEIN (AFU_ORTHOLOGUE AFUA_1G10120)"/>
    <property type="match status" value="1"/>
</dbReference>
<evidence type="ECO:0000259" key="3">
    <source>
        <dbReference type="Pfam" id="PF23189"/>
    </source>
</evidence>
<dbReference type="Pfam" id="PF23189">
    <property type="entry name" value="UPF0261_C"/>
    <property type="match status" value="1"/>
</dbReference>
<dbReference type="CDD" id="cd15488">
    <property type="entry name" value="Tm-1-like"/>
    <property type="match status" value="1"/>
</dbReference>
<dbReference type="InterPro" id="IPR056778">
    <property type="entry name" value="UPF0261_C"/>
</dbReference>
<feature type="region of interest" description="Disordered" evidence="1">
    <location>
        <begin position="1"/>
        <end position="144"/>
    </location>
</feature>